<dbReference type="EMBL" id="JARYMX010000007">
    <property type="protein sequence ID" value="KAJ9542688.1"/>
    <property type="molecule type" value="Genomic_DNA"/>
</dbReference>
<name>A0AA38SPP3_9ASTR</name>
<feature type="compositionally biased region" description="Basic and acidic residues" evidence="1">
    <location>
        <begin position="44"/>
        <end position="64"/>
    </location>
</feature>
<organism evidence="3 4">
    <name type="scientific">Centaurea solstitialis</name>
    <name type="common">yellow star-thistle</name>
    <dbReference type="NCBI Taxonomy" id="347529"/>
    <lineage>
        <taxon>Eukaryota</taxon>
        <taxon>Viridiplantae</taxon>
        <taxon>Streptophyta</taxon>
        <taxon>Embryophyta</taxon>
        <taxon>Tracheophyta</taxon>
        <taxon>Spermatophyta</taxon>
        <taxon>Magnoliopsida</taxon>
        <taxon>eudicotyledons</taxon>
        <taxon>Gunneridae</taxon>
        <taxon>Pentapetalae</taxon>
        <taxon>asterids</taxon>
        <taxon>campanulids</taxon>
        <taxon>Asterales</taxon>
        <taxon>Asteraceae</taxon>
        <taxon>Carduoideae</taxon>
        <taxon>Cardueae</taxon>
        <taxon>Centaureinae</taxon>
        <taxon>Centaurea</taxon>
    </lineage>
</organism>
<proteinExistence type="predicted"/>
<keyword evidence="4" id="KW-1185">Reference proteome</keyword>
<dbReference type="Pfam" id="PF22936">
    <property type="entry name" value="Pol_BBD"/>
    <property type="match status" value="1"/>
</dbReference>
<gene>
    <name evidence="3" type="ORF">OSB04_029194</name>
</gene>
<accession>A0AA38SPP3</accession>
<feature type="region of interest" description="Disordered" evidence="1">
    <location>
        <begin position="44"/>
        <end position="75"/>
    </location>
</feature>
<evidence type="ECO:0000256" key="1">
    <source>
        <dbReference type="SAM" id="MobiDB-lite"/>
    </source>
</evidence>
<dbReference type="InterPro" id="IPR054722">
    <property type="entry name" value="PolX-like_BBD"/>
</dbReference>
<reference evidence="3" key="1">
    <citation type="submission" date="2023-03" db="EMBL/GenBank/DDBJ databases">
        <title>Chromosome-scale reference genome and RAD-based genetic map of yellow starthistle (Centaurea solstitialis) reveal putative structural variation and QTLs associated with invader traits.</title>
        <authorList>
            <person name="Reatini B."/>
            <person name="Cang F.A."/>
            <person name="Jiang Q."/>
            <person name="Mckibben M.T.W."/>
            <person name="Barker M.S."/>
            <person name="Rieseberg L.H."/>
            <person name="Dlugosch K.M."/>
        </authorList>
    </citation>
    <scope>NUCLEOTIDE SEQUENCE</scope>
    <source>
        <strain evidence="3">CAN-66</strain>
        <tissue evidence="3">Leaf</tissue>
    </source>
</reference>
<sequence length="243" mass="26608">MEDVVWAALDRKAMVVIKLTLPKNVAFNIVKETTTSRLMNVKHGKVEEQKEVKEETDQSRERGASKRQGRTSNVGSAKKLGKSWILDCGASFHATYNTKMVKNLRTGKLGKVRLVDHRTLDITGICDVDIKTSFGTTTTRNLGNSGDANSSDRGNSSDIWKTRELSVLLPLSLLMVSLLLPKKNPPKFPSYLSLLLMVSPLLVHVVANALVAAIDVVAIGDSGDLEEVVRGGGGGLVVVWRWW</sequence>
<comment type="caution">
    <text evidence="3">The sequence shown here is derived from an EMBL/GenBank/DDBJ whole genome shotgun (WGS) entry which is preliminary data.</text>
</comment>
<evidence type="ECO:0000313" key="4">
    <source>
        <dbReference type="Proteomes" id="UP001172457"/>
    </source>
</evidence>
<dbReference type="Proteomes" id="UP001172457">
    <property type="component" value="Chromosome 7"/>
</dbReference>
<evidence type="ECO:0000259" key="2">
    <source>
        <dbReference type="Pfam" id="PF22936"/>
    </source>
</evidence>
<dbReference type="AlphaFoldDB" id="A0AA38SPP3"/>
<evidence type="ECO:0000313" key="3">
    <source>
        <dbReference type="EMBL" id="KAJ9542688.1"/>
    </source>
</evidence>
<feature type="domain" description="Retrovirus-related Pol polyprotein from transposon TNT 1-94-like beta-barrel" evidence="2">
    <location>
        <begin position="84"/>
        <end position="137"/>
    </location>
</feature>
<protein>
    <recommendedName>
        <fullName evidence="2">Retrovirus-related Pol polyprotein from transposon TNT 1-94-like beta-barrel domain-containing protein</fullName>
    </recommendedName>
</protein>